<evidence type="ECO:0000256" key="4">
    <source>
        <dbReference type="ARBA" id="ARBA00022833"/>
    </source>
</evidence>
<evidence type="ECO:0000256" key="1">
    <source>
        <dbReference type="ARBA" id="ARBA00004123"/>
    </source>
</evidence>
<dbReference type="SUPFAM" id="SSF53098">
    <property type="entry name" value="Ribonuclease H-like"/>
    <property type="match status" value="1"/>
</dbReference>
<dbReference type="PANTHER" id="PTHR46481">
    <property type="entry name" value="ZINC FINGER BED DOMAIN-CONTAINING PROTEIN 4"/>
    <property type="match status" value="1"/>
</dbReference>
<protein>
    <recommendedName>
        <fullName evidence="10">Zinc finger BED domain-containing protein 1-like</fullName>
    </recommendedName>
</protein>
<feature type="domain" description="DUF659" evidence="6">
    <location>
        <begin position="49"/>
        <end position="197"/>
    </location>
</feature>
<comment type="subcellular location">
    <subcellularLocation>
        <location evidence="1">Nucleus</location>
    </subcellularLocation>
</comment>
<keyword evidence="3" id="KW-0863">Zinc-finger</keyword>
<evidence type="ECO:0000256" key="2">
    <source>
        <dbReference type="ARBA" id="ARBA00022723"/>
    </source>
</evidence>
<dbReference type="Proteomes" id="UP001160148">
    <property type="component" value="Unassembled WGS sequence"/>
</dbReference>
<dbReference type="SUPFAM" id="SSF140996">
    <property type="entry name" value="Hermes dimerisation domain"/>
    <property type="match status" value="1"/>
</dbReference>
<evidence type="ECO:0008006" key="10">
    <source>
        <dbReference type="Google" id="ProtNLM"/>
    </source>
</evidence>
<keyword evidence="2" id="KW-0479">Metal-binding</keyword>
<proteinExistence type="predicted"/>
<reference evidence="8 9" key="1">
    <citation type="submission" date="2023-01" db="EMBL/GenBank/DDBJ databases">
        <authorList>
            <person name="Whitehead M."/>
        </authorList>
    </citation>
    <scope>NUCLEOTIDE SEQUENCE [LARGE SCALE GENOMIC DNA]</scope>
</reference>
<keyword evidence="4" id="KW-0862">Zinc</keyword>
<feature type="domain" description="HAT C-terminal dimerisation" evidence="7">
    <location>
        <begin position="396"/>
        <end position="475"/>
    </location>
</feature>
<dbReference type="GO" id="GO:0046983">
    <property type="term" value="F:protein dimerization activity"/>
    <property type="evidence" value="ECO:0007669"/>
    <property type="project" value="InterPro"/>
</dbReference>
<keyword evidence="9" id="KW-1185">Reference proteome</keyword>
<dbReference type="GO" id="GO:0005634">
    <property type="term" value="C:nucleus"/>
    <property type="evidence" value="ECO:0007669"/>
    <property type="project" value="UniProtKB-SubCell"/>
</dbReference>
<dbReference type="AlphaFoldDB" id="A0AAV0XTV1"/>
<dbReference type="PANTHER" id="PTHR46481:SF10">
    <property type="entry name" value="ZINC FINGER BED DOMAIN-CONTAINING PROTEIN 39"/>
    <property type="match status" value="1"/>
</dbReference>
<accession>A0AAV0XTV1</accession>
<evidence type="ECO:0000259" key="6">
    <source>
        <dbReference type="Pfam" id="PF04937"/>
    </source>
</evidence>
<evidence type="ECO:0000256" key="3">
    <source>
        <dbReference type="ARBA" id="ARBA00022771"/>
    </source>
</evidence>
<evidence type="ECO:0000313" key="8">
    <source>
        <dbReference type="EMBL" id="CAI6371302.1"/>
    </source>
</evidence>
<evidence type="ECO:0000259" key="7">
    <source>
        <dbReference type="Pfam" id="PF05699"/>
    </source>
</evidence>
<organism evidence="8 9">
    <name type="scientific">Macrosiphum euphorbiae</name>
    <name type="common">potato aphid</name>
    <dbReference type="NCBI Taxonomy" id="13131"/>
    <lineage>
        <taxon>Eukaryota</taxon>
        <taxon>Metazoa</taxon>
        <taxon>Ecdysozoa</taxon>
        <taxon>Arthropoda</taxon>
        <taxon>Hexapoda</taxon>
        <taxon>Insecta</taxon>
        <taxon>Pterygota</taxon>
        <taxon>Neoptera</taxon>
        <taxon>Paraneoptera</taxon>
        <taxon>Hemiptera</taxon>
        <taxon>Sternorrhyncha</taxon>
        <taxon>Aphidomorpha</taxon>
        <taxon>Aphidoidea</taxon>
        <taxon>Aphididae</taxon>
        <taxon>Macrosiphini</taxon>
        <taxon>Macrosiphum</taxon>
    </lineage>
</organism>
<dbReference type="Gene3D" id="1.10.10.1070">
    <property type="entry name" value="Zinc finger, BED domain-containing"/>
    <property type="match status" value="1"/>
</dbReference>
<dbReference type="Pfam" id="PF05699">
    <property type="entry name" value="Dimer_Tnp_hAT"/>
    <property type="match status" value="1"/>
</dbReference>
<dbReference type="InterPro" id="IPR012337">
    <property type="entry name" value="RNaseH-like_sf"/>
</dbReference>
<dbReference type="InterPro" id="IPR007021">
    <property type="entry name" value="DUF659"/>
</dbReference>
<keyword evidence="5" id="KW-0539">Nucleus</keyword>
<gene>
    <name evidence="8" type="ORF">MEUPH1_LOCUS25322</name>
</gene>
<dbReference type="InterPro" id="IPR008906">
    <property type="entry name" value="HATC_C_dom"/>
</dbReference>
<sequence>MFMTVTAKRKEIDKALILMVCKDFQPFSIVEDTGFQNLVKILDPRYVLPSRPTLRDSLLKQNYEICKEKLFALLQNVCHVSLTCDLWSSRANESFLTVTCHFIDKDYKIHCTVLSTNKMDINHTSENIATEINLIIKDWDIVNKVVTIVTDNASSMIKACQILKIRHLPCFAHTLNLVVQDSLKLKEVDCVIKKCKSLVTYFKNSNIATHKLITEQENQNKKPLKVIQEVPTRWNSMYHMIKRILELKNDITIVLLRMPNAPTVLNLEDSLGLQDLIEILSCFDDATKKVSGNYVTKSLIIPLVYGIYNHLINLQPSTSEGKIILQKTVESVKTRLFNYEEQRNVYEESLLPQNPEESYDTTESASNSGKSLFDFIETRIAEKSKNRTVTANSIIYLKEYTERPNINNDMDPLIFWNINKDSLGTIPTCAKKFLCVPATSVPSERIFSKAGIVVSDRRSRLKAKNENMLIFINQNDWLL</sequence>
<dbReference type="InterPro" id="IPR052035">
    <property type="entry name" value="ZnF_BED_domain_contain"/>
</dbReference>
<dbReference type="GO" id="GO:0008270">
    <property type="term" value="F:zinc ion binding"/>
    <property type="evidence" value="ECO:0007669"/>
    <property type="project" value="UniProtKB-KW"/>
</dbReference>
<evidence type="ECO:0000313" key="9">
    <source>
        <dbReference type="Proteomes" id="UP001160148"/>
    </source>
</evidence>
<dbReference type="EMBL" id="CARXXK010000893">
    <property type="protein sequence ID" value="CAI6371302.1"/>
    <property type="molecule type" value="Genomic_DNA"/>
</dbReference>
<comment type="caution">
    <text evidence="8">The sequence shown here is derived from an EMBL/GenBank/DDBJ whole genome shotgun (WGS) entry which is preliminary data.</text>
</comment>
<dbReference type="Pfam" id="PF04937">
    <property type="entry name" value="DUF659"/>
    <property type="match status" value="1"/>
</dbReference>
<evidence type="ECO:0000256" key="5">
    <source>
        <dbReference type="ARBA" id="ARBA00023242"/>
    </source>
</evidence>
<name>A0AAV0XTV1_9HEMI</name>